<feature type="region of interest" description="Disordered" evidence="5">
    <location>
        <begin position="498"/>
        <end position="532"/>
    </location>
</feature>
<name>A0A0A1FDR4_9BURK</name>
<evidence type="ECO:0000256" key="4">
    <source>
        <dbReference type="PROSITE-ProRule" id="PRU00473"/>
    </source>
</evidence>
<dbReference type="Pfam" id="PF01345">
    <property type="entry name" value="DUF11"/>
    <property type="match status" value="1"/>
</dbReference>
<reference evidence="8" key="1">
    <citation type="journal article" date="2014" name="Soil Biol. Biochem.">
        <title>Structure and function of bacterial communities in ageing soils: Insights from the Mendocino ecological staircase.</title>
        <authorList>
            <person name="Uroz S."/>
            <person name="Tech J.J."/>
            <person name="Sawaya N.A."/>
            <person name="Frey-Klett P."/>
            <person name="Leveau J.H.J."/>
        </authorList>
    </citation>
    <scope>NUCLEOTIDE SEQUENCE [LARGE SCALE GENOMIC DNA]</scope>
    <source>
        <strain evidence="8">Cal35</strain>
    </source>
</reference>
<dbReference type="STRING" id="279058.LT85_3730"/>
<dbReference type="PROSITE" id="PS51123">
    <property type="entry name" value="OMPA_2"/>
    <property type="match status" value="1"/>
</dbReference>
<evidence type="ECO:0000256" key="2">
    <source>
        <dbReference type="ARBA" id="ARBA00023136"/>
    </source>
</evidence>
<dbReference type="SUPFAM" id="SSF103088">
    <property type="entry name" value="OmpA-like"/>
    <property type="match status" value="1"/>
</dbReference>
<dbReference type="PANTHER" id="PTHR30329:SF21">
    <property type="entry name" value="LIPOPROTEIN YIAD-RELATED"/>
    <property type="match status" value="1"/>
</dbReference>
<dbReference type="InterPro" id="IPR006664">
    <property type="entry name" value="OMP_bac"/>
</dbReference>
<dbReference type="NCBIfam" id="TIGR01451">
    <property type="entry name" value="B_ant_repeat"/>
    <property type="match status" value="1"/>
</dbReference>
<evidence type="ECO:0000313" key="8">
    <source>
        <dbReference type="Proteomes" id="UP000030302"/>
    </source>
</evidence>
<proteinExistence type="predicted"/>
<dbReference type="EMBL" id="CP009962">
    <property type="protein sequence ID" value="AIY42888.1"/>
    <property type="molecule type" value="Genomic_DNA"/>
</dbReference>
<dbReference type="Pfam" id="PF00691">
    <property type="entry name" value="OmpA"/>
    <property type="match status" value="1"/>
</dbReference>
<feature type="region of interest" description="Disordered" evidence="5">
    <location>
        <begin position="2463"/>
        <end position="2493"/>
    </location>
</feature>
<organism evidence="7 8">
    <name type="scientific">Collimonas arenae</name>
    <dbReference type="NCBI Taxonomy" id="279058"/>
    <lineage>
        <taxon>Bacteria</taxon>
        <taxon>Pseudomonadati</taxon>
        <taxon>Pseudomonadota</taxon>
        <taxon>Betaproteobacteria</taxon>
        <taxon>Burkholderiales</taxon>
        <taxon>Oxalobacteraceae</taxon>
        <taxon>Collimonas</taxon>
    </lineage>
</organism>
<dbReference type="PRINTS" id="PR01021">
    <property type="entry name" value="OMPADOMAIN"/>
</dbReference>
<dbReference type="Proteomes" id="UP000030302">
    <property type="component" value="Chromosome"/>
</dbReference>
<feature type="domain" description="OmpA-like" evidence="6">
    <location>
        <begin position="2374"/>
        <end position="2491"/>
    </location>
</feature>
<dbReference type="HOGENOM" id="CLU_000851_0_0_4"/>
<dbReference type="InterPro" id="IPR047589">
    <property type="entry name" value="DUF11_rpt"/>
</dbReference>
<accession>A0A0A1FDR4</accession>
<dbReference type="PANTHER" id="PTHR30329">
    <property type="entry name" value="STATOR ELEMENT OF FLAGELLAR MOTOR COMPLEX"/>
    <property type="match status" value="1"/>
</dbReference>
<gene>
    <name evidence="7" type="ORF">LT85_3730</name>
</gene>
<dbReference type="PRINTS" id="PR01023">
    <property type="entry name" value="NAFLGMOTY"/>
</dbReference>
<evidence type="ECO:0000259" key="6">
    <source>
        <dbReference type="PROSITE" id="PS51123"/>
    </source>
</evidence>
<dbReference type="InterPro" id="IPR036737">
    <property type="entry name" value="OmpA-like_sf"/>
</dbReference>
<protein>
    <submittedName>
        <fullName evidence="7">Outer membrane protein A</fullName>
    </submittedName>
</protein>
<dbReference type="KEGG" id="care:LT85_3730"/>
<feature type="compositionally biased region" description="Polar residues" evidence="5">
    <location>
        <begin position="521"/>
        <end position="532"/>
    </location>
</feature>
<dbReference type="InterPro" id="IPR006665">
    <property type="entry name" value="OmpA-like"/>
</dbReference>
<dbReference type="InterPro" id="IPR050330">
    <property type="entry name" value="Bact_OuterMem_StrucFunc"/>
</dbReference>
<sequence>MPAQATPAPGGTVIRNVATATYVPAGFAQTETASSNGVIANVLPVEALTLTQDQNVTRPPNVVVSLNHLLTNTGNVPSSYTLNFVNNGPGCVADTLDLSSLRIVRDMNNNGVVDASDSVIALGSVGALQLKPGETASLIVQGTTPSVASGTACLTLSATTVSKGQSAVNHNVVTVGNVAVMSLIKSASYPSLVQPGSTVINFVVSGTNIGSQDAAPTSTAVPGSNTIIVNGAPKTLVLLRDLVPAGTQYIAGSLQSTALGAIRLFRLPGDPAFSYRTTDDASAIEVAIGIPAVVARNASIALQFSAKVNPDQTGNILNNAQSYYNDGTASTQSLSNTVVIPVTPARIGIAKAASTPQINLNAAGVPDGTATVQFSLRIKNYGSTWLYDVQATDLLEGSGSTQFGSYTASAAPAVNQYTIVPGSLVMANSQGNAVTGTVAAANQAFTGASATASAQNLLAPGAVLPVGGEFTVQFAMRVNLSGRTGTLLNTSRAQAALAPGAPPSVFDDSVNGTDPAPGSDGNPNNYSSPTPVSTQLPVLTLVKTASLPRRVAQGVYDIDYTFGVTNSGTAPAPYVRLIDNLNCTFDMDLSTGSVASWQITAPPKAANGLLAPAASFTGNAICNRAAIASASPYNLPTEAVLSLTDGSRALAPAQSEQVTFTVRVTEKPNLSSSRVTVNNKGWAAAYSQNTINLNPSMLVAAASSTVQSLLMDPQGTIYNAVTRQPVAGALVTYTRQSCTSGSATPITSAEIYGGASGVYTFNANGSVSMQTGGDGAYSFYLQSPPVNSMCTYVISVTPPAGSGYVVPSQLIPATSGIYTQCGMVVPGSAVPQNGDPTTYYFSVRAGVNPATGAICDAEHDDIPMDPGNIQGLILKKDGSKSQAELGDFVDYALTLTNKTGVPVTGVTFNDVLPPGFAYVAGSARLNGVASPDPAGGAGPHLVFSYPNQALAVDQVVMVRYRLRIGVGAPTSGDAINRANASSGPLKSNQASWRVHVSGGVFADDAYAFGKVYMDCKRDGMQSGSDEIGVPGVRLYMEDGTNVVTDVEGKWSLYGLKPITHVLRVDETTLPPGARLAVLDNRNANNPASRFVDLKKGEFHKANFIIQNCEAPGVMDDVMARRKLVASRPDADGEAAVRVRLDPTGKPVAVGDTRSLPAAGQIGTGGATGSTESVSQPLIQLPSAPAGGSNFIGSVGGVGTLNGTLGDAQQAGAFAPLSGVAGGTSGLLPGGVGSGVGTIGSNGPNSHGTTLQPAALPLLPQAAPTAIELETLLPTLDNKAGFIGLKDHDTVATQSINVRVKGQSGLSLRLTVNGEAIDGRRVGKKAVLASKNLAAWEYIGVVLNPGENALQLDLIDEFGNARGTEKITVTAPDKLGKIQIDVPTDARADLRTPVLVKVRLTDANGVPVTARTQLTLESDRGRWLEQDLNHDEPGTQVFMDGGQAEFHLLPPGEPGSVRIRVSAGAFVNEVRLALLPAMRPMIGVGIVEATLDFSNRGQLTLGQMPAGAAFETELSGMVSSDTSDTRAAGRAAFYFKGAVKGDFLLTAAYDSAKTGDTPLFRDIQPDQFYPVYGDSSARGFDAQSTQKLYVRIDKNHSYLLYGDFTTASSGEVRQLSQSNRTLTGLKDVYETDKVRATSYASRTSQTQQIQEFPAQGISGPYYLSAGTGDLLTNSAIVEILVRDRNQPNTVLQITQVTQFVDYTIEPLTKRLLFTRPISAVDSNLNPQSIRVTYEIDSGGPKFTVAGTDVQVKVGDKLQVGVVASTDENPDNRRKLGALTAIARVGSNTTVAGELVKTDTDLNGEGKAGRIELRHQDGDLGVVAQYARTTATFDNPGSTFSAGQTEAVARAEYKIDDTTHLRGEAIYSKNAATPGDIAGTAVSIQKKLSNTLVGEAGLRYGQNSSPTASMFDYNQVSSTNGALGSANTASPVTTLGAAAAGTGTNESLTTVRGRLSSQVPGLPQAQVFVEGEQDLAHGDRHMLAVGGNYAITDKTRLYGRYEVLSNLDGPYTASSTDSHNVAVFGVESNYMEGGRVYNEYRLADSLDGRAGQAAVGVRNTFKVSEHVRATAGIERTTSSGASSPGIVGLGNATAIVSGLEYQGERVKASGVLEARQGDDANTLLSSAGFGYKINDDWSFLARSIISNSKGQGTNNGNNSFMSRQQIGAAYRPVNQDVWNALMRYEHKVQRTDGTGATTGAITDISFGTGTPLPGVDTADIISASININPQRGTYITGRYAGKVSSTDDGTLKSTYWAHLLQGRYTRDLNKDWDVGLQAGLMFGQGGSLQKTAGIEVGYLLAKDLWLSVGYNVVGLSDRDLTAGEYTSKGAYIRLRFKFDETALGFPSAGAVSKPAPVPAAPAPEPVTAVPEPVEAPPPVKTTFQSETLFDFGKAVIKPTAHVALDQFAERIRNADYEVVVTIGHTDSVGSDSYNQKLSVERAEAVRAYLITQGIDASRIKAEGRGANQPLASNATPEGRAQNRRVEIEVTEGGTK</sequence>
<dbReference type="RefSeq" id="WP_301280471.1">
    <property type="nucleotide sequence ID" value="NZ_CP009962.1"/>
</dbReference>
<keyword evidence="8" id="KW-1185">Reference proteome</keyword>
<evidence type="ECO:0000313" key="7">
    <source>
        <dbReference type="EMBL" id="AIY42888.1"/>
    </source>
</evidence>
<dbReference type="Gene3D" id="3.30.1330.60">
    <property type="entry name" value="OmpA-like domain"/>
    <property type="match status" value="1"/>
</dbReference>
<comment type="subcellular location">
    <subcellularLocation>
        <location evidence="1">Cell outer membrane</location>
    </subcellularLocation>
</comment>
<keyword evidence="2 4" id="KW-0472">Membrane</keyword>
<dbReference type="CDD" id="cd07185">
    <property type="entry name" value="OmpA_C-like"/>
    <property type="match status" value="1"/>
</dbReference>
<dbReference type="InterPro" id="IPR001434">
    <property type="entry name" value="OmcB-like_DUF11"/>
</dbReference>
<evidence type="ECO:0000256" key="3">
    <source>
        <dbReference type="ARBA" id="ARBA00023237"/>
    </source>
</evidence>
<evidence type="ECO:0000256" key="5">
    <source>
        <dbReference type="SAM" id="MobiDB-lite"/>
    </source>
</evidence>
<dbReference type="GO" id="GO:0009279">
    <property type="term" value="C:cell outer membrane"/>
    <property type="evidence" value="ECO:0007669"/>
    <property type="project" value="UniProtKB-SubCell"/>
</dbReference>
<evidence type="ECO:0000256" key="1">
    <source>
        <dbReference type="ARBA" id="ARBA00004442"/>
    </source>
</evidence>
<keyword evidence="3" id="KW-0998">Cell outer membrane</keyword>